<keyword evidence="5" id="KW-0067">ATP-binding</keyword>
<dbReference type="Pfam" id="PF00931">
    <property type="entry name" value="NB-ARC"/>
    <property type="match status" value="1"/>
</dbReference>
<evidence type="ECO:0000313" key="9">
    <source>
        <dbReference type="EMBL" id="QHN76004.1"/>
    </source>
</evidence>
<keyword evidence="1" id="KW-0433">Leucine-rich repeat</keyword>
<dbReference type="Gene3D" id="1.20.5.4130">
    <property type="match status" value="1"/>
</dbReference>
<evidence type="ECO:0000259" key="7">
    <source>
        <dbReference type="Pfam" id="PF18052"/>
    </source>
</evidence>
<dbReference type="Gene3D" id="1.10.8.430">
    <property type="entry name" value="Helical domain of apoptotic protease-activating factors"/>
    <property type="match status" value="1"/>
</dbReference>
<dbReference type="InterPro" id="IPR042197">
    <property type="entry name" value="Apaf_helical"/>
</dbReference>
<reference evidence="9 10" key="1">
    <citation type="submission" date="2020-01" db="EMBL/GenBank/DDBJ databases">
        <title>Genome sequence of Arachis hypogaea, cultivar Shitouqi.</title>
        <authorList>
            <person name="Zhuang W."/>
            <person name="Chen H."/>
            <person name="Varshney R."/>
            <person name="Wang D."/>
            <person name="Ming R."/>
        </authorList>
    </citation>
    <scope>NUCLEOTIDE SEQUENCE [LARGE SCALE GENOMIC DNA]</scope>
    <source>
        <tissue evidence="9">Young leaf</tissue>
    </source>
</reference>
<evidence type="ECO:0000256" key="1">
    <source>
        <dbReference type="ARBA" id="ARBA00022614"/>
    </source>
</evidence>
<dbReference type="FunFam" id="3.40.50.300:FF:001091">
    <property type="entry name" value="Probable disease resistance protein At1g61300"/>
    <property type="match status" value="1"/>
</dbReference>
<feature type="domain" description="R13L1/DRL21-like LRR repeat region" evidence="8">
    <location>
        <begin position="487"/>
        <end position="612"/>
    </location>
</feature>
<dbReference type="Gene3D" id="3.40.50.300">
    <property type="entry name" value="P-loop containing nucleotide triphosphate hydrolases"/>
    <property type="match status" value="1"/>
</dbReference>
<dbReference type="InterPro" id="IPR032675">
    <property type="entry name" value="LRR_dom_sf"/>
</dbReference>
<evidence type="ECO:0000256" key="5">
    <source>
        <dbReference type="ARBA" id="ARBA00022840"/>
    </source>
</evidence>
<evidence type="ECO:0000313" key="10">
    <source>
        <dbReference type="Proteomes" id="UP000464620"/>
    </source>
</evidence>
<evidence type="ECO:0000256" key="3">
    <source>
        <dbReference type="ARBA" id="ARBA00022741"/>
    </source>
</evidence>
<feature type="domain" description="Disease resistance N-terminal" evidence="7">
    <location>
        <begin position="14"/>
        <end position="99"/>
    </location>
</feature>
<dbReference type="GO" id="GO:0005524">
    <property type="term" value="F:ATP binding"/>
    <property type="evidence" value="ECO:0007669"/>
    <property type="project" value="UniProtKB-KW"/>
</dbReference>
<dbReference type="InterPro" id="IPR027417">
    <property type="entry name" value="P-loop_NTPase"/>
</dbReference>
<protein>
    <submittedName>
        <fullName evidence="9">Disease resistance RPP13-like protein</fullName>
    </submittedName>
</protein>
<dbReference type="Gene3D" id="3.80.10.10">
    <property type="entry name" value="Ribonuclease Inhibitor"/>
    <property type="match status" value="2"/>
</dbReference>
<gene>
    <name evidence="9" type="ORF">DS421_19g640170</name>
</gene>
<evidence type="ECO:0000259" key="8">
    <source>
        <dbReference type="Pfam" id="PF25019"/>
    </source>
</evidence>
<dbReference type="GO" id="GO:0006952">
    <property type="term" value="P:defense response"/>
    <property type="evidence" value="ECO:0007669"/>
    <property type="project" value="UniProtKB-KW"/>
</dbReference>
<accession>A0A6B9V525</accession>
<sequence length="1009" mass="113637">MAAKLEGGAYLSSFVDAVLEKLSSILEDDDFVLEGNDSALELLQKLEKSLYDVGPVLDDAELKQFSDKKVKKWLIDLQDALYKADDLLDELSTKAATATQRDLGNSSPWSHYVDSCIEDSAINVIEKTVATLESVARRKGYLRLLPKESAKMDISSWRIPSTSLVVSSDIFGRDEDKENIIKLLLDDTCDVESLLTVIPIVGMGGIGKTTLAQLVYNDAKVVGKFDTRAWVCVAENPDPVNVTKTIIGAIDSCPGNMDKFDSLRNNLKETDNFDSLQTNLKEKLTGKTFLVVLDDVWHDRRDMWEDFLKPFRFGDNGSKILLTTRNENVASVFTASNLHYRLSLLLIEDCWSMFLKHSSISTNSKQYATLEQIGRKIVEKCKGLPLAVKTLGGLLRNKLNKGDWENILESEMWELSEDDSKIIPALRLRKCLRLKMLPSCMQDLVNLCHLDIRGASRLKEMPKGMSKLKHLNFLSDYIVSEQEENGMRELGTLDNLHGSFCISKLENVKNSGEALKAKMGNKKHINTLKLKWVPDGDIDDIGIERDILDKLQPHENLNKLSIKGYPGESFPDWLGFSCYSNMTKLSLGCCMNCCELPSLGQLPSLQHLEFSDLDRLDKIGLEFYNKNNGSFQQETPFKSLETLKIEYMYCWREWHFPDEFDGFPQLRILSIRNCPVLSGDLPAHLPALEEFTIDRCSELACSLPRAPKLQQLYLQSSPVFTNNGEPQKVVISETQLAQSVLEYLPHIQPPSVQCLEIKDCRSAISISADYLPSSLQYLRISDCSKLTFLDQLQHKSLREIYVEGCDSLKLLPLGDFPNLKKLVISKCQSMECVVVPQAIPSLQYLSISECPSLVSLPALTLTVPQLEELHICDCPEVDCFAEEFLPPSLKKLEVTKCQKLASWITSKGLQSEGLTHLWLGPCFDVKSFPRDGCLPASLQALILSNFPNLETLDCKGLHHLTSLKSLAITDCEKLENITEQHLLASIEHIYIGEECPLRWKLEEMEDPRI</sequence>
<keyword evidence="3" id="KW-0547">Nucleotide-binding</keyword>
<dbReference type="PANTHER" id="PTHR36766:SF40">
    <property type="entry name" value="DISEASE RESISTANCE PROTEIN RGA3"/>
    <property type="match status" value="1"/>
</dbReference>
<dbReference type="PANTHER" id="PTHR36766">
    <property type="entry name" value="PLANT BROAD-SPECTRUM MILDEW RESISTANCE PROTEIN RPW8"/>
    <property type="match status" value="1"/>
</dbReference>
<dbReference type="Pfam" id="PF25019">
    <property type="entry name" value="LRR_R13L1-DRL21"/>
    <property type="match status" value="1"/>
</dbReference>
<dbReference type="InterPro" id="IPR002182">
    <property type="entry name" value="NB-ARC"/>
</dbReference>
<organism evidence="9 10">
    <name type="scientific">Arachis hypogaea</name>
    <name type="common">Peanut</name>
    <dbReference type="NCBI Taxonomy" id="3818"/>
    <lineage>
        <taxon>Eukaryota</taxon>
        <taxon>Viridiplantae</taxon>
        <taxon>Streptophyta</taxon>
        <taxon>Embryophyta</taxon>
        <taxon>Tracheophyta</taxon>
        <taxon>Spermatophyta</taxon>
        <taxon>Magnoliopsida</taxon>
        <taxon>eudicotyledons</taxon>
        <taxon>Gunneridae</taxon>
        <taxon>Pentapetalae</taxon>
        <taxon>rosids</taxon>
        <taxon>fabids</taxon>
        <taxon>Fabales</taxon>
        <taxon>Fabaceae</taxon>
        <taxon>Papilionoideae</taxon>
        <taxon>50 kb inversion clade</taxon>
        <taxon>dalbergioids sensu lato</taxon>
        <taxon>Dalbergieae</taxon>
        <taxon>Pterocarpus clade</taxon>
        <taxon>Arachis</taxon>
    </lineage>
</organism>
<dbReference type="GO" id="GO:0043531">
    <property type="term" value="F:ADP binding"/>
    <property type="evidence" value="ECO:0007669"/>
    <property type="project" value="InterPro"/>
</dbReference>
<dbReference type="InterPro" id="IPR056789">
    <property type="entry name" value="LRR_R13L1-DRL21"/>
</dbReference>
<proteinExistence type="predicted"/>
<feature type="domain" description="NB-ARC" evidence="6">
    <location>
        <begin position="174"/>
        <end position="357"/>
    </location>
</feature>
<dbReference type="SUPFAM" id="SSF52058">
    <property type="entry name" value="L domain-like"/>
    <property type="match status" value="2"/>
</dbReference>
<dbReference type="EMBL" id="CP031001">
    <property type="protein sequence ID" value="QHN76004.1"/>
    <property type="molecule type" value="Genomic_DNA"/>
</dbReference>
<dbReference type="InterPro" id="IPR041118">
    <property type="entry name" value="Rx_N"/>
</dbReference>
<keyword evidence="2" id="KW-0677">Repeat</keyword>
<dbReference type="SUPFAM" id="SSF52540">
    <property type="entry name" value="P-loop containing nucleoside triphosphate hydrolases"/>
    <property type="match status" value="1"/>
</dbReference>
<dbReference type="Proteomes" id="UP000464620">
    <property type="component" value="Chromosome B09"/>
</dbReference>
<keyword evidence="4" id="KW-0611">Plant defense</keyword>
<evidence type="ECO:0000256" key="4">
    <source>
        <dbReference type="ARBA" id="ARBA00022821"/>
    </source>
</evidence>
<dbReference type="AlphaFoldDB" id="A0A6B9V525"/>
<dbReference type="GO" id="GO:0051707">
    <property type="term" value="P:response to other organism"/>
    <property type="evidence" value="ECO:0007669"/>
    <property type="project" value="UniProtKB-ARBA"/>
</dbReference>
<evidence type="ECO:0000256" key="2">
    <source>
        <dbReference type="ARBA" id="ARBA00022737"/>
    </source>
</evidence>
<dbReference type="PRINTS" id="PR00364">
    <property type="entry name" value="DISEASERSIST"/>
</dbReference>
<evidence type="ECO:0000259" key="6">
    <source>
        <dbReference type="Pfam" id="PF00931"/>
    </source>
</evidence>
<name>A0A6B9V525_ARAHY</name>
<dbReference type="Pfam" id="PF18052">
    <property type="entry name" value="Rx_N"/>
    <property type="match status" value="1"/>
</dbReference>